<keyword evidence="1" id="KW-0614">Plasmid</keyword>
<dbReference type="Proteomes" id="UP000594603">
    <property type="component" value="Plasmid p1"/>
</dbReference>
<gene>
    <name evidence="1" type="ORF">HH195_11530</name>
</gene>
<evidence type="ECO:0000313" key="2">
    <source>
        <dbReference type="Proteomes" id="UP000594603"/>
    </source>
</evidence>
<name>A0ACD1BGC3_9CLOT</name>
<evidence type="ECO:0000313" key="1">
    <source>
        <dbReference type="EMBL" id="QPJ86594.1"/>
    </source>
</evidence>
<sequence>MNKEFLRIEKGFSVDKAIELGLDIKDLAILRMFENIRKSGKMTYHLEGDVKYYWANYSAFEKELSFFGIGTKTIGARFKKMEKVGLVIKKLIRIKKTDLKENGSAGTYSCIALGEKYFEFVNYVKNHFESLKQQSNSTNDLCQNESIGVAVKRERGLCSQMGKQKNNKQINKTITKKDTNTTTTNSILDKIKKTVIKETPGNIEDEFVVDNNTLELLKENFNDDLNAYNRILDLIKMRKISFEYLLEKLNIVKNMSCRNFVGALISA</sequence>
<dbReference type="EMBL" id="CP051755">
    <property type="protein sequence ID" value="QPJ86594.1"/>
    <property type="molecule type" value="Genomic_DNA"/>
</dbReference>
<accession>A0ACD1BGC3</accession>
<geneLocation type="plasmid" evidence="1 2">
    <name>p1</name>
</geneLocation>
<proteinExistence type="predicted"/>
<keyword evidence="2" id="KW-1185">Reference proteome</keyword>
<reference evidence="1" key="1">
    <citation type="submission" date="2020-04" db="EMBL/GenBank/DDBJ databases">
        <title>A novel bacterium ('Candidatus Sarcina troglodytae' sp. nov.) linked to a protracted, uniformly lethal epizootic among sanctuary western chimpanzees (Pan troglodytes verus) in Sierra Leone.</title>
        <authorList>
            <person name="Owens L.A."/>
            <person name="Colitti B."/>
            <person name="Hirji I."/>
            <person name="Pizaro A."/>
            <person name="Jaffe J.E."/>
            <person name="Moittie S."/>
            <person name="Bishop-Lilly K.A."/>
            <person name="Estrella L.A."/>
            <person name="Voegtly L.J."/>
            <person name="Kuhn J.H."/>
            <person name="Suen G."/>
            <person name="Deblois C.L."/>
            <person name="Dunn C."/>
            <person name="Juan-Salles C."/>
            <person name="Goldberg T.L."/>
        </authorList>
    </citation>
    <scope>NUCLEOTIDE SEQUENCE</scope>
    <source>
        <strain evidence="1">JB2</strain>
    </source>
</reference>
<organism evidence="1 2">
    <name type="scientific">Candidatus Sarcina troglodytae</name>
    <dbReference type="NCBI Taxonomy" id="2726954"/>
    <lineage>
        <taxon>Bacteria</taxon>
        <taxon>Bacillati</taxon>
        <taxon>Bacillota</taxon>
        <taxon>Clostridia</taxon>
        <taxon>Eubacteriales</taxon>
        <taxon>Clostridiaceae</taxon>
        <taxon>Sarcina</taxon>
    </lineage>
</organism>
<protein>
    <submittedName>
        <fullName evidence="1">Uncharacterized protein</fullName>
    </submittedName>
</protein>